<dbReference type="EMBL" id="BQNB010009985">
    <property type="protein sequence ID" value="GJS71155.1"/>
    <property type="molecule type" value="Genomic_DNA"/>
</dbReference>
<dbReference type="InterPro" id="IPR012340">
    <property type="entry name" value="NA-bd_OB-fold"/>
</dbReference>
<reference evidence="5" key="2">
    <citation type="submission" date="2022-01" db="EMBL/GenBank/DDBJ databases">
        <authorList>
            <person name="Yamashiro T."/>
            <person name="Shiraishi A."/>
            <person name="Satake H."/>
            <person name="Nakayama K."/>
        </authorList>
    </citation>
    <scope>NUCLEOTIDE SEQUENCE</scope>
</reference>
<accession>A0ABQ4Y267</accession>
<reference evidence="5" key="1">
    <citation type="journal article" date="2022" name="Int. J. Mol. Sci.">
        <title>Draft Genome of Tanacetum Coccineum: Genomic Comparison of Closely Related Tanacetum-Family Plants.</title>
        <authorList>
            <person name="Yamashiro T."/>
            <person name="Shiraishi A."/>
            <person name="Nakayama K."/>
            <person name="Satake H."/>
        </authorList>
    </citation>
    <scope>NUCLEOTIDE SEQUENCE</scope>
</reference>
<organism evidence="5 6">
    <name type="scientific">Tanacetum coccineum</name>
    <dbReference type="NCBI Taxonomy" id="301880"/>
    <lineage>
        <taxon>Eukaryota</taxon>
        <taxon>Viridiplantae</taxon>
        <taxon>Streptophyta</taxon>
        <taxon>Embryophyta</taxon>
        <taxon>Tracheophyta</taxon>
        <taxon>Spermatophyta</taxon>
        <taxon>Magnoliopsida</taxon>
        <taxon>eudicotyledons</taxon>
        <taxon>Gunneridae</taxon>
        <taxon>Pentapetalae</taxon>
        <taxon>asterids</taxon>
        <taxon>campanulids</taxon>
        <taxon>Asterales</taxon>
        <taxon>Asteraceae</taxon>
        <taxon>Asteroideae</taxon>
        <taxon>Anthemideae</taxon>
        <taxon>Anthemidinae</taxon>
        <taxon>Tanacetum</taxon>
    </lineage>
</organism>
<dbReference type="Proteomes" id="UP001151760">
    <property type="component" value="Unassembled WGS sequence"/>
</dbReference>
<keyword evidence="6" id="KW-1185">Reference proteome</keyword>
<dbReference type="PANTHER" id="PTHR13691:SF44">
    <property type="entry name" value="LARGE RIBOSOMAL SUBUNIT PROTEIN UL2MZ-RELATED"/>
    <property type="match status" value="1"/>
</dbReference>
<dbReference type="Gene3D" id="2.40.50.140">
    <property type="entry name" value="Nucleic acid-binding proteins"/>
    <property type="match status" value="1"/>
</dbReference>
<dbReference type="InterPro" id="IPR022666">
    <property type="entry name" value="Ribosomal_uL2_RNA-bd_dom"/>
</dbReference>
<sequence length="100" mass="11493">MQKVITDSAIQTVSKERPFKQFIAGKSKSAGRNFKGRISIFHRGGGAKRSQRTINLKRNTSSVGIMERIEYDPNRTSRIAVVRWEEKGNVDRKNNFYFAE</sequence>
<dbReference type="SUPFAM" id="SSF50249">
    <property type="entry name" value="Nucleic acid-binding proteins"/>
    <property type="match status" value="1"/>
</dbReference>
<comment type="similarity">
    <text evidence="1">Belongs to the universal ribosomal protein uL2 family.</text>
</comment>
<proteinExistence type="inferred from homology"/>
<dbReference type="Pfam" id="PF00181">
    <property type="entry name" value="Ribosomal_L2_N"/>
    <property type="match status" value="1"/>
</dbReference>
<evidence type="ECO:0000256" key="1">
    <source>
        <dbReference type="ARBA" id="ARBA00005636"/>
    </source>
</evidence>
<protein>
    <submittedName>
        <fullName evidence="5">Nucleic acid-binding, OB-fold protein</fullName>
    </submittedName>
</protein>
<dbReference type="PANTHER" id="PTHR13691">
    <property type="entry name" value="RIBOSOMAL PROTEIN L2"/>
    <property type="match status" value="1"/>
</dbReference>
<keyword evidence="2" id="KW-0689">Ribosomal protein</keyword>
<feature type="domain" description="Large ribosomal subunit protein uL2 RNA-binding" evidence="4">
    <location>
        <begin position="31"/>
        <end position="99"/>
    </location>
</feature>
<comment type="caution">
    <text evidence="5">The sequence shown here is derived from an EMBL/GenBank/DDBJ whole genome shotgun (WGS) entry which is preliminary data.</text>
</comment>
<dbReference type="InterPro" id="IPR002171">
    <property type="entry name" value="Ribosomal_uL2"/>
</dbReference>
<keyword evidence="3" id="KW-0687">Ribonucleoprotein</keyword>
<name>A0ABQ4Y267_9ASTR</name>
<evidence type="ECO:0000313" key="6">
    <source>
        <dbReference type="Proteomes" id="UP001151760"/>
    </source>
</evidence>
<dbReference type="SMART" id="SM01383">
    <property type="entry name" value="Ribosomal_L2"/>
    <property type="match status" value="1"/>
</dbReference>
<evidence type="ECO:0000256" key="2">
    <source>
        <dbReference type="ARBA" id="ARBA00022980"/>
    </source>
</evidence>
<evidence type="ECO:0000256" key="3">
    <source>
        <dbReference type="ARBA" id="ARBA00023274"/>
    </source>
</evidence>
<evidence type="ECO:0000259" key="4">
    <source>
        <dbReference type="SMART" id="SM01383"/>
    </source>
</evidence>
<gene>
    <name evidence="5" type="ORF">Tco_0703996</name>
</gene>
<evidence type="ECO:0000313" key="5">
    <source>
        <dbReference type="EMBL" id="GJS71155.1"/>
    </source>
</evidence>